<dbReference type="GO" id="GO:0051287">
    <property type="term" value="F:NAD binding"/>
    <property type="evidence" value="ECO:0007669"/>
    <property type="project" value="InterPro"/>
</dbReference>
<dbReference type="PANTHER" id="PTHR43491:SF2">
    <property type="entry name" value="UDP-N-ACETYL-D-MANNOSAMINE DEHYDROGENASE"/>
    <property type="match status" value="1"/>
</dbReference>
<reference evidence="3 4" key="1">
    <citation type="journal article" date="2005" name="Int. J. Syst. Evol. Microbiol.">
        <title>Halobacillus yeomjeoni sp. nov., isolated from a marine solar saltern in Korea.</title>
        <authorList>
            <person name="Yoon J.H."/>
            <person name="Kang S.J."/>
            <person name="Lee C.H."/>
            <person name="Oh H.W."/>
            <person name="Oh T.K."/>
        </authorList>
    </citation>
    <scope>NUCLEOTIDE SEQUENCE [LARGE SCALE GENOMIC DNA]</scope>
    <source>
        <strain evidence="3 4">KCTC 3957</strain>
    </source>
</reference>
<dbReference type="Proteomes" id="UP000614490">
    <property type="component" value="Unassembled WGS sequence"/>
</dbReference>
<evidence type="ECO:0000313" key="4">
    <source>
        <dbReference type="Proteomes" id="UP000614490"/>
    </source>
</evidence>
<dbReference type="RefSeq" id="WP_197318368.1">
    <property type="nucleotide sequence ID" value="NZ_JADZSC010000004.1"/>
</dbReference>
<dbReference type="AlphaFoldDB" id="A0A931HYZ0"/>
<evidence type="ECO:0000259" key="2">
    <source>
        <dbReference type="Pfam" id="PF00984"/>
    </source>
</evidence>
<dbReference type="GO" id="GO:0000271">
    <property type="term" value="P:polysaccharide biosynthetic process"/>
    <property type="evidence" value="ECO:0007669"/>
    <property type="project" value="InterPro"/>
</dbReference>
<sequence>MTPSCLNLVFEVYNNVYDSVVKVNSPEEDEITKLLKNCYRYINISFINEFAMLCDKLNIDIWEVINAASTKLYGFQPFFPAGIGVHFIPVDPLYLKYKALQAGDLTNS</sequence>
<evidence type="ECO:0000256" key="1">
    <source>
        <dbReference type="ARBA" id="ARBA00006601"/>
    </source>
</evidence>
<dbReference type="PIRSF" id="PIRSF000124">
    <property type="entry name" value="UDPglc_GDPman_dh"/>
    <property type="match status" value="1"/>
</dbReference>
<dbReference type="Pfam" id="PF00984">
    <property type="entry name" value="UDPG_MGDP_dh"/>
    <property type="match status" value="1"/>
</dbReference>
<feature type="domain" description="UDP-glucose/GDP-mannose dehydrogenase dimerisation" evidence="2">
    <location>
        <begin position="29"/>
        <end position="102"/>
    </location>
</feature>
<comment type="caution">
    <text evidence="3">The sequence shown here is derived from an EMBL/GenBank/DDBJ whole genome shotgun (WGS) entry which is preliminary data.</text>
</comment>
<dbReference type="GO" id="GO:0016616">
    <property type="term" value="F:oxidoreductase activity, acting on the CH-OH group of donors, NAD or NADP as acceptor"/>
    <property type="evidence" value="ECO:0007669"/>
    <property type="project" value="InterPro"/>
</dbReference>
<dbReference type="EMBL" id="JADZSC010000004">
    <property type="protein sequence ID" value="MBH0231738.1"/>
    <property type="molecule type" value="Genomic_DNA"/>
</dbReference>
<dbReference type="SUPFAM" id="SSF48179">
    <property type="entry name" value="6-phosphogluconate dehydrogenase C-terminal domain-like"/>
    <property type="match status" value="1"/>
</dbReference>
<proteinExistence type="inferred from homology"/>
<dbReference type="InterPro" id="IPR028359">
    <property type="entry name" value="UDP_ManNAc/GlcNAc_DH"/>
</dbReference>
<comment type="similarity">
    <text evidence="1">Belongs to the UDP-glucose/GDP-mannose dehydrogenase family.</text>
</comment>
<dbReference type="GO" id="GO:0016628">
    <property type="term" value="F:oxidoreductase activity, acting on the CH-CH group of donors, NAD or NADP as acceptor"/>
    <property type="evidence" value="ECO:0007669"/>
    <property type="project" value="InterPro"/>
</dbReference>
<organism evidence="3 4">
    <name type="scientific">Halobacillus yeomjeoni</name>
    <dbReference type="NCBI Taxonomy" id="311194"/>
    <lineage>
        <taxon>Bacteria</taxon>
        <taxon>Bacillati</taxon>
        <taxon>Bacillota</taxon>
        <taxon>Bacilli</taxon>
        <taxon>Bacillales</taxon>
        <taxon>Bacillaceae</taxon>
        <taxon>Halobacillus</taxon>
    </lineage>
</organism>
<protein>
    <recommendedName>
        <fullName evidence="2">UDP-glucose/GDP-mannose dehydrogenase dimerisation domain-containing protein</fullName>
    </recommendedName>
</protein>
<dbReference type="PIRSF" id="PIRSF500136">
    <property type="entry name" value="UDP_ManNAc_DH"/>
    <property type="match status" value="1"/>
</dbReference>
<accession>A0A931HYZ0</accession>
<dbReference type="Gene3D" id="3.40.50.720">
    <property type="entry name" value="NAD(P)-binding Rossmann-like Domain"/>
    <property type="match status" value="1"/>
</dbReference>
<dbReference type="PANTHER" id="PTHR43491">
    <property type="entry name" value="UDP-N-ACETYL-D-MANNOSAMINE DEHYDROGENASE"/>
    <property type="match status" value="1"/>
</dbReference>
<keyword evidence="4" id="KW-1185">Reference proteome</keyword>
<gene>
    <name evidence="3" type="ORF">H0267_16160</name>
</gene>
<name>A0A931HYZ0_9BACI</name>
<evidence type="ECO:0000313" key="3">
    <source>
        <dbReference type="EMBL" id="MBH0231738.1"/>
    </source>
</evidence>
<dbReference type="InterPro" id="IPR008927">
    <property type="entry name" value="6-PGluconate_DH-like_C_sf"/>
</dbReference>
<dbReference type="InterPro" id="IPR014026">
    <property type="entry name" value="UDP-Glc/GDP-Man_DH_dimer"/>
</dbReference>
<dbReference type="InterPro" id="IPR017476">
    <property type="entry name" value="UDP-Glc/GDP-Man"/>
</dbReference>